<dbReference type="RefSeq" id="XP_001224034.1">
    <property type="nucleotide sequence ID" value="XM_001224033.1"/>
</dbReference>
<dbReference type="GO" id="GO:0043015">
    <property type="term" value="F:gamma-tubulin binding"/>
    <property type="evidence" value="ECO:0007669"/>
    <property type="project" value="InterPro"/>
</dbReference>
<evidence type="ECO:0000256" key="1">
    <source>
        <dbReference type="ARBA" id="ARBA00010337"/>
    </source>
</evidence>
<dbReference type="EMBL" id="CH408032">
    <property type="protein sequence ID" value="EAQ88201.1"/>
    <property type="molecule type" value="Genomic_DNA"/>
</dbReference>
<dbReference type="GO" id="GO:0031122">
    <property type="term" value="P:cytoplasmic microtubule organization"/>
    <property type="evidence" value="ECO:0007669"/>
    <property type="project" value="TreeGrafter"/>
</dbReference>
<dbReference type="Pfam" id="PF17681">
    <property type="entry name" value="GCP_N_terminal"/>
    <property type="match status" value="1"/>
</dbReference>
<accession>Q2H076</accession>
<evidence type="ECO:0000313" key="9">
    <source>
        <dbReference type="EMBL" id="EAQ88201.1"/>
    </source>
</evidence>
<evidence type="ECO:0000256" key="5">
    <source>
        <dbReference type="RuleBase" id="RU363050"/>
    </source>
</evidence>
<keyword evidence="10" id="KW-1185">Reference proteome</keyword>
<dbReference type="InterPro" id="IPR042241">
    <property type="entry name" value="GCP_C_sf"/>
</dbReference>
<dbReference type="Proteomes" id="UP000001056">
    <property type="component" value="Unassembled WGS sequence"/>
</dbReference>
<dbReference type="eggNOG" id="ENOG502S0VZ">
    <property type="taxonomic scope" value="Eukaryota"/>
</dbReference>
<protein>
    <recommendedName>
        <fullName evidence="5">Spindle pole body component</fullName>
    </recommendedName>
</protein>
<dbReference type="PANTHER" id="PTHR19302:SF70">
    <property type="entry name" value="GAMMA-TUBULIN COMPLEX COMPONENT 6"/>
    <property type="match status" value="1"/>
</dbReference>
<comment type="similarity">
    <text evidence="1 5">Belongs to the TUBGCP family.</text>
</comment>
<dbReference type="InterPro" id="IPR007259">
    <property type="entry name" value="GCP"/>
</dbReference>
<sequence>MADEDDPSNLFAIPDLWRPPAWLDDTITNATSIDNLGKHNTLFTLNVLREAFPSSSQGLIDTGEVHVLHRTQDDDDAFFKLPSVLKELADQNSKSHTELSEYGVGHPESESEPEPEPEPESSTTCLDDDDFWLSPENDAISPSLFRTWESFDNLEQEQGTLFISEAGPAAFDALLASNQAAGDILDVLDATIYCACLSNLALGRSSVLFSWESEKNSFVKTSPCLGISGLSLETVKAVDKLCLDCGNSARHLQAFAEGAYSIASTPTRVALAGVVDRLVTAVRSELKNNSHGVRSILQLQSVVQPARSILLYFKGLVKKLAQETSDEGMLSCLFQEAQASEYRDGLIEDVTREVLRVLSQPWIEFVEEWVGLRAENGIAMTKTGPSKGFVNIVDKMWIDDQGFELEEADYFLDEDRVPTFIPEDMARSIFETGQNLRFLREHHPEHPLARPDLVSLAMPPKLEWEFNWDAVSQLEARVNQYQNAVVRAIKGTLSGTPQAAPYGANKRKYDVAELEYFGKDETQVRENILASIRQLDQSLGNPEPRDELTRLLRHRLYQTPETSHSPRGLTPHWTLVPLLSFGPVIETQSVLINSECMKLLFSAHHLRVHIDLLKQYFLLDNGLLVSRLTHALFDPDLSTAERRAGVALGSGTMGLRLGSRQTWPPASSELRLALMGVLSDCYESPTPRLDTNAGANNSSSTLPGDLSFTVRDLSPQEIDRCMDPHGLEALDFLRLSYKPPATLRPIMSPAILLKYDRIFKLLLRVLRMLYVANQLSRDQRRNSGEESNASRRFRIEATRFIHHIAAYFFDIGIKQPWARFEAWLDGVQAETEAEVEADECRDGVSTNKTGHGDDNNKNKRKQKMAPGSGSDKNTTAGPEVLRAQQERVLDEMMGVLFLRKRQAPVMGLLEETFGVVLRFARLVGAGAAAGRGESGGGGEAETARELYGLFRKKVEVFVTVCRGLGEKMAVSAAAVAAAGAGAGAGAGMGREGGCVEQLLLRLDMGGFYGREAVR</sequence>
<dbReference type="InParanoid" id="Q2H076"/>
<feature type="domain" description="Gamma tubulin complex component protein N-terminal" evidence="8">
    <location>
        <begin position="200"/>
        <end position="488"/>
    </location>
</feature>
<dbReference type="GeneID" id="4392668"/>
<dbReference type="AlphaFoldDB" id="Q2H076"/>
<feature type="compositionally biased region" description="Acidic residues" evidence="6">
    <location>
        <begin position="110"/>
        <end position="119"/>
    </location>
</feature>
<feature type="region of interest" description="Disordered" evidence="6">
    <location>
        <begin position="835"/>
        <end position="879"/>
    </location>
</feature>
<gene>
    <name evidence="9" type="ORF">CHGG_04820</name>
</gene>
<dbReference type="GO" id="GO:0007020">
    <property type="term" value="P:microtubule nucleation"/>
    <property type="evidence" value="ECO:0007669"/>
    <property type="project" value="InterPro"/>
</dbReference>
<keyword evidence="2 5" id="KW-0963">Cytoplasm</keyword>
<evidence type="ECO:0000259" key="7">
    <source>
        <dbReference type="Pfam" id="PF04130"/>
    </source>
</evidence>
<dbReference type="GO" id="GO:0000922">
    <property type="term" value="C:spindle pole"/>
    <property type="evidence" value="ECO:0007669"/>
    <property type="project" value="InterPro"/>
</dbReference>
<dbReference type="PANTHER" id="PTHR19302">
    <property type="entry name" value="GAMMA TUBULIN COMPLEX PROTEIN"/>
    <property type="match status" value="1"/>
</dbReference>
<dbReference type="GO" id="GO:0051011">
    <property type="term" value="F:microtubule minus-end binding"/>
    <property type="evidence" value="ECO:0007669"/>
    <property type="project" value="TreeGrafter"/>
</dbReference>
<evidence type="ECO:0000256" key="2">
    <source>
        <dbReference type="ARBA" id="ARBA00022490"/>
    </source>
</evidence>
<feature type="region of interest" description="Disordered" evidence="6">
    <location>
        <begin position="90"/>
        <end position="128"/>
    </location>
</feature>
<dbReference type="HOGENOM" id="CLU_006331_0_0_1"/>
<name>Q2H076_CHAGB</name>
<proteinExistence type="inferred from homology"/>
<keyword evidence="4 5" id="KW-0206">Cytoskeleton</keyword>
<dbReference type="OrthoDB" id="775571at2759"/>
<feature type="domain" description="Gamma tubulin complex component C-terminal" evidence="7">
    <location>
        <begin position="606"/>
        <end position="1008"/>
    </location>
</feature>
<reference evidence="9" key="2">
    <citation type="submission" date="2006-02" db="EMBL/GenBank/DDBJ databases">
        <title>Annotation of the Chaetomium globosum CBS 148.51 Genome.</title>
        <authorList>
            <consortium name="The Broad Institute Genome Sequencing Platform"/>
            <person name="Birren B."/>
            <person name="Lander E."/>
            <person name="Galagan J."/>
            <person name="Devon K."/>
            <person name="Nusbaum C."/>
            <person name="Ma L.-J."/>
            <person name="Jaffe D."/>
            <person name="Butler J."/>
            <person name="Alvarez P."/>
            <person name="Gnerre S."/>
            <person name="Grabherr M."/>
            <person name="Kleber M."/>
            <person name="Mauceli E."/>
            <person name="Brockman W."/>
            <person name="Rounsley S."/>
            <person name="Young S."/>
            <person name="LaButti K."/>
            <person name="Pushparaj V."/>
            <person name="DeCaprio D."/>
            <person name="Crawford M."/>
            <person name="Koehrsen M."/>
            <person name="Engels R."/>
            <person name="Montgomery P."/>
            <person name="Pearson M."/>
            <person name="Howarth C."/>
            <person name="Kodira C."/>
            <person name="Yandava C."/>
            <person name="Zeng Q."/>
            <person name="Alvarado L."/>
            <person name="Oleary S."/>
            <person name="Untereiner W."/>
        </authorList>
    </citation>
    <scope>NUCLEOTIDE SEQUENCE</scope>
    <source>
        <strain evidence="9">CBS 148.51</strain>
    </source>
</reference>
<dbReference type="GO" id="GO:0051225">
    <property type="term" value="P:spindle assembly"/>
    <property type="evidence" value="ECO:0007669"/>
    <property type="project" value="TreeGrafter"/>
</dbReference>
<dbReference type="GO" id="GO:0000278">
    <property type="term" value="P:mitotic cell cycle"/>
    <property type="evidence" value="ECO:0007669"/>
    <property type="project" value="TreeGrafter"/>
</dbReference>
<dbReference type="GO" id="GO:0051321">
    <property type="term" value="P:meiotic cell cycle"/>
    <property type="evidence" value="ECO:0007669"/>
    <property type="project" value="TreeGrafter"/>
</dbReference>
<dbReference type="STRING" id="306901.Q2H076"/>
<reference evidence="9" key="1">
    <citation type="submission" date="2005-03" db="EMBL/GenBank/DDBJ databases">
        <authorList>
            <person name="Giovannoni S.J."/>
            <person name="Cho J.-C."/>
            <person name="Ferriera S."/>
            <person name="Johnson J."/>
            <person name="Kravitz S."/>
            <person name="Halpern A."/>
            <person name="Remington K."/>
            <person name="Beeson K."/>
            <person name="Tran B."/>
            <person name="Rogers Y.-H."/>
            <person name="Friedman R."/>
            <person name="Venter J.C."/>
        </authorList>
    </citation>
    <scope>NUCLEOTIDE SEQUENCE</scope>
    <source>
        <strain evidence="9">CBS 148.51</strain>
    </source>
</reference>
<evidence type="ECO:0000259" key="8">
    <source>
        <dbReference type="Pfam" id="PF17681"/>
    </source>
</evidence>
<dbReference type="InterPro" id="IPR040457">
    <property type="entry name" value="GCP_C"/>
</dbReference>
<dbReference type="GO" id="GO:0005816">
    <property type="term" value="C:spindle pole body"/>
    <property type="evidence" value="ECO:0007669"/>
    <property type="project" value="UniProtKB-ARBA"/>
</dbReference>
<evidence type="ECO:0000256" key="3">
    <source>
        <dbReference type="ARBA" id="ARBA00022701"/>
    </source>
</evidence>
<dbReference type="GO" id="GO:0000930">
    <property type="term" value="C:gamma-tubulin complex"/>
    <property type="evidence" value="ECO:0007669"/>
    <property type="project" value="UniProtKB-ARBA"/>
</dbReference>
<dbReference type="OMA" id="DYCFHVG"/>
<comment type="subcellular location">
    <subcellularLocation>
        <location evidence="5">Cytoplasm</location>
        <location evidence="5">Cytoskeleton</location>
        <location evidence="5">Microtubule organizing center</location>
    </subcellularLocation>
</comment>
<dbReference type="GO" id="GO:0005874">
    <property type="term" value="C:microtubule"/>
    <property type="evidence" value="ECO:0007669"/>
    <property type="project" value="UniProtKB-KW"/>
</dbReference>
<dbReference type="Pfam" id="PF04130">
    <property type="entry name" value="GCP_C_terminal"/>
    <property type="match status" value="1"/>
</dbReference>
<organism evidence="9 10">
    <name type="scientific">Chaetomium globosum (strain ATCC 6205 / CBS 148.51 / DSM 1962 / NBRC 6347 / NRRL 1970)</name>
    <name type="common">Soil fungus</name>
    <dbReference type="NCBI Taxonomy" id="306901"/>
    <lineage>
        <taxon>Eukaryota</taxon>
        <taxon>Fungi</taxon>
        <taxon>Dikarya</taxon>
        <taxon>Ascomycota</taxon>
        <taxon>Pezizomycotina</taxon>
        <taxon>Sordariomycetes</taxon>
        <taxon>Sordariomycetidae</taxon>
        <taxon>Sordariales</taxon>
        <taxon>Chaetomiaceae</taxon>
        <taxon>Chaetomium</taxon>
    </lineage>
</organism>
<feature type="compositionally biased region" description="Basic and acidic residues" evidence="6">
    <location>
        <begin position="90"/>
        <end position="99"/>
    </location>
</feature>
<dbReference type="InterPro" id="IPR041470">
    <property type="entry name" value="GCP_N"/>
</dbReference>
<keyword evidence="3 5" id="KW-0493">Microtubule</keyword>
<dbReference type="Gene3D" id="1.20.120.1900">
    <property type="entry name" value="Gamma-tubulin complex, C-terminal domain"/>
    <property type="match status" value="1"/>
</dbReference>
<evidence type="ECO:0000313" key="10">
    <source>
        <dbReference type="Proteomes" id="UP000001056"/>
    </source>
</evidence>
<evidence type="ECO:0000256" key="6">
    <source>
        <dbReference type="SAM" id="MobiDB-lite"/>
    </source>
</evidence>
<evidence type="ECO:0000256" key="4">
    <source>
        <dbReference type="ARBA" id="ARBA00023212"/>
    </source>
</evidence>
<dbReference type="VEuPathDB" id="FungiDB:CHGG_04820"/>